<dbReference type="GO" id="GO:0030007">
    <property type="term" value="P:intracellular potassium ion homeostasis"/>
    <property type="evidence" value="ECO:0007669"/>
    <property type="project" value="TreeGrafter"/>
</dbReference>
<keyword evidence="5" id="KW-0067">ATP-binding</keyword>
<dbReference type="SUPFAM" id="SSF81660">
    <property type="entry name" value="Metal cation-transporting ATPase, ATP-binding domain N"/>
    <property type="match status" value="1"/>
</dbReference>
<gene>
    <name evidence="12" type="ORF">AMJ71_05225</name>
</gene>
<dbReference type="Gene3D" id="1.20.1110.10">
    <property type="entry name" value="Calcium-transporting ATPase, transmembrane domain"/>
    <property type="match status" value="1"/>
</dbReference>
<reference evidence="12 13" key="1">
    <citation type="journal article" date="2015" name="Microbiome">
        <title>Genomic resolution of linkages in carbon, nitrogen, and sulfur cycling among widespread estuary sediment bacteria.</title>
        <authorList>
            <person name="Baker B.J."/>
            <person name="Lazar C.S."/>
            <person name="Teske A.P."/>
            <person name="Dick G.J."/>
        </authorList>
    </citation>
    <scope>NUCLEOTIDE SEQUENCE [LARGE SCALE GENOMIC DNA]</scope>
    <source>
        <strain evidence="12">SM1_40</strain>
    </source>
</reference>
<dbReference type="Pfam" id="PF00689">
    <property type="entry name" value="Cation_ATPase_C"/>
    <property type="match status" value="1"/>
</dbReference>
<accession>A0A0S8JJL0</accession>
<dbReference type="GO" id="GO:0005524">
    <property type="term" value="F:ATP binding"/>
    <property type="evidence" value="ECO:0007669"/>
    <property type="project" value="UniProtKB-KW"/>
</dbReference>
<dbReference type="PANTHER" id="PTHR43294">
    <property type="entry name" value="SODIUM/POTASSIUM-TRANSPORTING ATPASE SUBUNIT ALPHA"/>
    <property type="match status" value="1"/>
</dbReference>
<dbReference type="GO" id="GO:0036376">
    <property type="term" value="P:sodium ion export across plasma membrane"/>
    <property type="evidence" value="ECO:0007669"/>
    <property type="project" value="TreeGrafter"/>
</dbReference>
<dbReference type="PRINTS" id="PR00119">
    <property type="entry name" value="CATATPASE"/>
</dbReference>
<feature type="transmembrane region" description="Helical" evidence="10">
    <location>
        <begin position="469"/>
        <end position="488"/>
    </location>
</feature>
<keyword evidence="9 10" id="KW-0472">Membrane</keyword>
<evidence type="ECO:0000256" key="9">
    <source>
        <dbReference type="ARBA" id="ARBA00023136"/>
    </source>
</evidence>
<evidence type="ECO:0000256" key="1">
    <source>
        <dbReference type="ARBA" id="ARBA00004651"/>
    </source>
</evidence>
<dbReference type="Proteomes" id="UP000051035">
    <property type="component" value="Unassembled WGS sequence"/>
</dbReference>
<dbReference type="Gene3D" id="3.40.1110.10">
    <property type="entry name" value="Calcium-transporting ATPase, cytoplasmic domain N"/>
    <property type="match status" value="1"/>
</dbReference>
<dbReference type="InterPro" id="IPR001757">
    <property type="entry name" value="P_typ_ATPase"/>
</dbReference>
<dbReference type="InterPro" id="IPR023214">
    <property type="entry name" value="HAD_sf"/>
</dbReference>
<evidence type="ECO:0000259" key="11">
    <source>
        <dbReference type="Pfam" id="PF00689"/>
    </source>
</evidence>
<dbReference type="InterPro" id="IPR006068">
    <property type="entry name" value="ATPase_P-typ_cation-transptr_C"/>
</dbReference>
<feature type="transmembrane region" description="Helical" evidence="10">
    <location>
        <begin position="540"/>
        <end position="560"/>
    </location>
</feature>
<evidence type="ECO:0000313" key="12">
    <source>
        <dbReference type="EMBL" id="KPL09919.1"/>
    </source>
</evidence>
<dbReference type="FunFam" id="1.20.1110.10:FF:000065">
    <property type="entry name" value="Sarcoplasmic/endoplasmic reticulum calcium ATPase 1"/>
    <property type="match status" value="1"/>
</dbReference>
<dbReference type="GO" id="GO:0005391">
    <property type="term" value="F:P-type sodium:potassium-exchanging transporter activity"/>
    <property type="evidence" value="ECO:0007669"/>
    <property type="project" value="TreeGrafter"/>
</dbReference>
<comment type="caution">
    <text evidence="12">The sequence shown here is derived from an EMBL/GenBank/DDBJ whole genome shotgun (WGS) entry which is preliminary data.</text>
</comment>
<keyword evidence="8 10" id="KW-1133">Transmembrane helix</keyword>
<dbReference type="SFLD" id="SFLDG00002">
    <property type="entry name" value="C1.7:_P-type_atpase_like"/>
    <property type="match status" value="1"/>
</dbReference>
<protein>
    <recommendedName>
        <fullName evidence="11">Cation-transporting P-type ATPase C-terminal domain-containing protein</fullName>
    </recommendedName>
</protein>
<dbReference type="GO" id="GO:1990573">
    <property type="term" value="P:potassium ion import across plasma membrane"/>
    <property type="evidence" value="ECO:0007669"/>
    <property type="project" value="TreeGrafter"/>
</dbReference>
<dbReference type="InterPro" id="IPR050510">
    <property type="entry name" value="Cation_transp_ATPase_P-type"/>
</dbReference>
<proteinExistence type="predicted"/>
<dbReference type="InterPro" id="IPR023298">
    <property type="entry name" value="ATPase_P-typ_TM_dom_sf"/>
</dbReference>
<dbReference type="NCBIfam" id="TIGR01494">
    <property type="entry name" value="ATPase_P-type"/>
    <property type="match status" value="1"/>
</dbReference>
<dbReference type="Pfam" id="PF13246">
    <property type="entry name" value="Cation_ATPase"/>
    <property type="match status" value="1"/>
</dbReference>
<dbReference type="GO" id="GO:0016887">
    <property type="term" value="F:ATP hydrolysis activity"/>
    <property type="evidence" value="ECO:0007669"/>
    <property type="project" value="InterPro"/>
</dbReference>
<evidence type="ECO:0000256" key="2">
    <source>
        <dbReference type="ARBA" id="ARBA00022475"/>
    </source>
</evidence>
<dbReference type="SUPFAM" id="SSF56784">
    <property type="entry name" value="HAD-like"/>
    <property type="match status" value="1"/>
</dbReference>
<keyword evidence="6" id="KW-0460">Magnesium</keyword>
<evidence type="ECO:0000313" key="13">
    <source>
        <dbReference type="Proteomes" id="UP000051035"/>
    </source>
</evidence>
<dbReference type="InterPro" id="IPR044492">
    <property type="entry name" value="P_typ_ATPase_HD_dom"/>
</dbReference>
<sequence length="581" mass="63584">TVICTDKTGTLKKNEMTVQRIWLPSRELEVTGVGYAPEGEFRHGDERISPGDHPDLRHLLETGLRCNRASVTQDETGWYAVGDPTEAALVVAARKGGLDSDGAPQLVNEFSFDSRRKRMTVIQEHSAGLIAHVKGAPEVVLERCTRLLKGGEERDLSDADREAAISTYERLAGEGLRTLALARRVLPRDAELGEDQVERDLTLLGLVGIIDPPRREVPEAVQLAYSAGIRVLMITGDASATALAVAKKIGLRARRAVTSRELAAMDDEELRAALEEEAIFSRVAPEHKMRIVTLLQGMGDVVAMTGDGVNDAPALKKADVGTAMGLRGTDVAKGASDMILLDDNFATIIGAVEEGRRQYDNIQKFVRYLLSSNTAEIVAIFLNIVLGGPLILLPVQILWINLVTDGMTAVALGVEPAERGIMERRPRPPRAPLLDHGSILRILLLGGYMGLGTLWLFRHYLAAGIEDALPLAQTAAFTGLVLIEKVNVFNFRSLRQPLTRIGFFSNPLLLIAWVVSAGLQACAVYVPFLQRAMHTVPLRGVDWALMVLVAAPILVVGEVYKWSLRRRERREAVPAHTRDIR</sequence>
<feature type="transmembrane region" description="Helical" evidence="10">
    <location>
        <begin position="365"/>
        <end position="391"/>
    </location>
</feature>
<evidence type="ECO:0000256" key="7">
    <source>
        <dbReference type="ARBA" id="ARBA00022967"/>
    </source>
</evidence>
<dbReference type="PRINTS" id="PR00120">
    <property type="entry name" value="HATPASE"/>
</dbReference>
<keyword evidence="3 10" id="KW-0812">Transmembrane</keyword>
<keyword evidence="7" id="KW-1278">Translocase</keyword>
<feature type="domain" description="Cation-transporting P-type ATPase C-terminal" evidence="11">
    <location>
        <begin position="389"/>
        <end position="562"/>
    </location>
</feature>
<evidence type="ECO:0000256" key="10">
    <source>
        <dbReference type="SAM" id="Phobius"/>
    </source>
</evidence>
<dbReference type="SUPFAM" id="SSF81665">
    <property type="entry name" value="Calcium ATPase, transmembrane domain M"/>
    <property type="match status" value="1"/>
</dbReference>
<feature type="transmembrane region" description="Helical" evidence="10">
    <location>
        <begin position="508"/>
        <end position="528"/>
    </location>
</feature>
<feature type="transmembrane region" description="Helical" evidence="10">
    <location>
        <begin position="438"/>
        <end position="457"/>
    </location>
</feature>
<dbReference type="AlphaFoldDB" id="A0A0S8JJL0"/>
<dbReference type="InterPro" id="IPR023299">
    <property type="entry name" value="ATPase_P-typ_cyto_dom_N"/>
</dbReference>
<dbReference type="InterPro" id="IPR036412">
    <property type="entry name" value="HAD-like_sf"/>
</dbReference>
<dbReference type="PANTHER" id="PTHR43294:SF21">
    <property type="entry name" value="CATION TRANSPORTING ATPASE"/>
    <property type="match status" value="1"/>
</dbReference>
<name>A0A0S8JJL0_UNCT6</name>
<feature type="non-terminal residue" evidence="12">
    <location>
        <position position="1"/>
    </location>
</feature>
<dbReference type="GO" id="GO:1902600">
    <property type="term" value="P:proton transmembrane transport"/>
    <property type="evidence" value="ECO:0007669"/>
    <property type="project" value="TreeGrafter"/>
</dbReference>
<dbReference type="SFLD" id="SFLDS00003">
    <property type="entry name" value="Haloacid_Dehalogenase"/>
    <property type="match status" value="1"/>
</dbReference>
<dbReference type="EMBL" id="LJVA01000049">
    <property type="protein sequence ID" value="KPL09919.1"/>
    <property type="molecule type" value="Genomic_DNA"/>
</dbReference>
<dbReference type="GO" id="GO:0005886">
    <property type="term" value="C:plasma membrane"/>
    <property type="evidence" value="ECO:0007669"/>
    <property type="project" value="TreeGrafter"/>
</dbReference>
<evidence type="ECO:0000256" key="4">
    <source>
        <dbReference type="ARBA" id="ARBA00022741"/>
    </source>
</evidence>
<dbReference type="SFLD" id="SFLDF00027">
    <property type="entry name" value="p-type_atpase"/>
    <property type="match status" value="1"/>
</dbReference>
<keyword evidence="4" id="KW-0547">Nucleotide-binding</keyword>
<organism evidence="12 13">
    <name type="scientific">candidate division TA06 bacterium SM1_40</name>
    <dbReference type="NCBI Taxonomy" id="1703773"/>
    <lineage>
        <taxon>Bacteria</taxon>
        <taxon>Bacteria division TA06</taxon>
    </lineage>
</organism>
<evidence type="ECO:0000256" key="8">
    <source>
        <dbReference type="ARBA" id="ARBA00022989"/>
    </source>
</evidence>
<dbReference type="Gene3D" id="3.40.50.1000">
    <property type="entry name" value="HAD superfamily/HAD-like"/>
    <property type="match status" value="1"/>
</dbReference>
<evidence type="ECO:0000256" key="6">
    <source>
        <dbReference type="ARBA" id="ARBA00022842"/>
    </source>
</evidence>
<evidence type="ECO:0000256" key="3">
    <source>
        <dbReference type="ARBA" id="ARBA00022692"/>
    </source>
</evidence>
<comment type="subcellular location">
    <subcellularLocation>
        <location evidence="1">Cell membrane</location>
        <topology evidence="1">Multi-pass membrane protein</topology>
    </subcellularLocation>
</comment>
<keyword evidence="2" id="KW-1003">Cell membrane</keyword>
<evidence type="ECO:0000256" key="5">
    <source>
        <dbReference type="ARBA" id="ARBA00022840"/>
    </source>
</evidence>
<dbReference type="GO" id="GO:0006883">
    <property type="term" value="P:intracellular sodium ion homeostasis"/>
    <property type="evidence" value="ECO:0007669"/>
    <property type="project" value="TreeGrafter"/>
</dbReference>